<dbReference type="InterPro" id="IPR052529">
    <property type="entry name" value="Bact_Transport_Assoc"/>
</dbReference>
<accession>A0ABU0IVS5</accession>
<dbReference type="InterPro" id="IPR007349">
    <property type="entry name" value="DUF418"/>
</dbReference>
<feature type="transmembrane region" description="Helical" evidence="1">
    <location>
        <begin position="106"/>
        <end position="137"/>
    </location>
</feature>
<name>A0ABU0IVS5_9CAUL</name>
<feature type="transmembrane region" description="Helical" evidence="1">
    <location>
        <begin position="275"/>
        <end position="301"/>
    </location>
</feature>
<protein>
    <recommendedName>
        <fullName evidence="2">DUF418 domain-containing protein</fullName>
    </recommendedName>
</protein>
<feature type="transmembrane region" description="Helical" evidence="1">
    <location>
        <begin position="355"/>
        <end position="375"/>
    </location>
</feature>
<feature type="domain" description="DUF418" evidence="2">
    <location>
        <begin position="263"/>
        <end position="420"/>
    </location>
</feature>
<dbReference type="PANTHER" id="PTHR30590">
    <property type="entry name" value="INNER MEMBRANE PROTEIN"/>
    <property type="match status" value="1"/>
</dbReference>
<feature type="transmembrane region" description="Helical" evidence="1">
    <location>
        <begin position="321"/>
        <end position="343"/>
    </location>
</feature>
<feature type="transmembrane region" description="Helical" evidence="1">
    <location>
        <begin position="143"/>
        <end position="161"/>
    </location>
</feature>
<evidence type="ECO:0000313" key="3">
    <source>
        <dbReference type="EMBL" id="MDQ0466114.1"/>
    </source>
</evidence>
<feature type="transmembrane region" description="Helical" evidence="1">
    <location>
        <begin position="56"/>
        <end position="85"/>
    </location>
</feature>
<evidence type="ECO:0000313" key="4">
    <source>
        <dbReference type="Proteomes" id="UP001228905"/>
    </source>
</evidence>
<gene>
    <name evidence="3" type="ORF">QO010_003907</name>
</gene>
<evidence type="ECO:0000259" key="2">
    <source>
        <dbReference type="Pfam" id="PF04235"/>
    </source>
</evidence>
<dbReference type="EMBL" id="JAUSVS010000009">
    <property type="protein sequence ID" value="MDQ0466114.1"/>
    <property type="molecule type" value="Genomic_DNA"/>
</dbReference>
<feature type="transmembrane region" description="Helical" evidence="1">
    <location>
        <begin position="381"/>
        <end position="402"/>
    </location>
</feature>
<keyword evidence="1" id="KW-0812">Transmembrane</keyword>
<sequence>MDQAIAPTQERDRLGSLDVLRGFALCGILLMNITSMGDLYGWVRPLTPQSLADPSWVVWLVGTLLVSGTMRGLFTLLFGAGVLLITARAMAPDGPVETADVFYRRALMLMVLGVVNFTVLLWPGEILFVYGLCSLFLFPLRKLPAAALIAIGLLSLTIDNADFTLRRYQVAQTVHAGEAAQAGRAAGLALTAADKQAIIDGREAVAGSRPDPELITAETAAKTSGDYFTLLGWSASTWWDDAHEGLLGAVLESMGGMLIGMGLFKLGVLSGRRSLAFYLGLAAVGYAIGISLNGWSAAVRYQAHFYPVNWFTVAAYDPGRIAVTLGHLGLVLALWKAAVLGGVGRTLADMGRMALTNYMAQSLICAVLFYGLGLWGQYDWAGLWAIAAAIWLAQAAFSVLWLRRFAMGPLEWLLRAVAYGHRPVLRRPLEAIDWKPFRRA</sequence>
<organism evidence="3 4">
    <name type="scientific">Caulobacter ginsengisoli</name>
    <dbReference type="NCBI Taxonomy" id="400775"/>
    <lineage>
        <taxon>Bacteria</taxon>
        <taxon>Pseudomonadati</taxon>
        <taxon>Pseudomonadota</taxon>
        <taxon>Alphaproteobacteria</taxon>
        <taxon>Caulobacterales</taxon>
        <taxon>Caulobacteraceae</taxon>
        <taxon>Caulobacter</taxon>
    </lineage>
</organism>
<dbReference type="Pfam" id="PF04235">
    <property type="entry name" value="DUF418"/>
    <property type="match status" value="1"/>
</dbReference>
<dbReference type="PANTHER" id="PTHR30590:SF2">
    <property type="entry name" value="INNER MEMBRANE PROTEIN"/>
    <property type="match status" value="1"/>
</dbReference>
<dbReference type="RefSeq" id="WP_307351968.1">
    <property type="nucleotide sequence ID" value="NZ_JAUSVS010000009.1"/>
</dbReference>
<keyword evidence="1" id="KW-0472">Membrane</keyword>
<keyword evidence="1" id="KW-1133">Transmembrane helix</keyword>
<proteinExistence type="predicted"/>
<keyword evidence="4" id="KW-1185">Reference proteome</keyword>
<feature type="transmembrane region" description="Helical" evidence="1">
    <location>
        <begin position="19"/>
        <end position="36"/>
    </location>
</feature>
<comment type="caution">
    <text evidence="3">The sequence shown here is derived from an EMBL/GenBank/DDBJ whole genome shotgun (WGS) entry which is preliminary data.</text>
</comment>
<dbReference type="Proteomes" id="UP001228905">
    <property type="component" value="Unassembled WGS sequence"/>
</dbReference>
<evidence type="ECO:0000256" key="1">
    <source>
        <dbReference type="SAM" id="Phobius"/>
    </source>
</evidence>
<reference evidence="3 4" key="1">
    <citation type="submission" date="2023-07" db="EMBL/GenBank/DDBJ databases">
        <title>Genomic Encyclopedia of Type Strains, Phase IV (KMG-IV): sequencing the most valuable type-strain genomes for metagenomic binning, comparative biology and taxonomic classification.</title>
        <authorList>
            <person name="Goeker M."/>
        </authorList>
    </citation>
    <scope>NUCLEOTIDE SEQUENCE [LARGE SCALE GENOMIC DNA]</scope>
    <source>
        <strain evidence="3 4">DSM 18695</strain>
    </source>
</reference>